<dbReference type="OrthoDB" id="311718at2"/>
<gene>
    <name evidence="3" type="ORF">EES38_06260</name>
</gene>
<dbReference type="PANTHER" id="PTHR13847:SF281">
    <property type="entry name" value="FAD DEPENDENT OXIDOREDUCTASE DOMAIN-CONTAINING PROTEIN"/>
    <property type="match status" value="1"/>
</dbReference>
<accession>A0A3N9TIW4</accession>
<evidence type="ECO:0000259" key="2">
    <source>
        <dbReference type="Pfam" id="PF01266"/>
    </source>
</evidence>
<dbReference type="Gene3D" id="3.50.50.60">
    <property type="entry name" value="FAD/NAD(P)-binding domain"/>
    <property type="match status" value="1"/>
</dbReference>
<dbReference type="Gene3D" id="3.30.9.10">
    <property type="entry name" value="D-Amino Acid Oxidase, subunit A, domain 2"/>
    <property type="match status" value="1"/>
</dbReference>
<dbReference type="GO" id="GO:0016491">
    <property type="term" value="F:oxidoreductase activity"/>
    <property type="evidence" value="ECO:0007669"/>
    <property type="project" value="UniProtKB-KW"/>
</dbReference>
<evidence type="ECO:0000313" key="3">
    <source>
        <dbReference type="EMBL" id="RQW64189.1"/>
    </source>
</evidence>
<protein>
    <submittedName>
        <fullName evidence="3">FAD-binding oxidoreductase</fullName>
    </submittedName>
</protein>
<dbReference type="PANTHER" id="PTHR13847">
    <property type="entry name" value="SARCOSINE DEHYDROGENASE-RELATED"/>
    <property type="match status" value="1"/>
</dbReference>
<dbReference type="Proteomes" id="UP000281112">
    <property type="component" value="Unassembled WGS sequence"/>
</dbReference>
<organism evidence="3 4">
    <name type="scientific">Vibrio viridaestus</name>
    <dbReference type="NCBI Taxonomy" id="2487322"/>
    <lineage>
        <taxon>Bacteria</taxon>
        <taxon>Pseudomonadati</taxon>
        <taxon>Pseudomonadota</taxon>
        <taxon>Gammaproteobacteria</taxon>
        <taxon>Vibrionales</taxon>
        <taxon>Vibrionaceae</taxon>
        <taxon>Vibrio</taxon>
    </lineage>
</organism>
<keyword evidence="1" id="KW-0560">Oxidoreductase</keyword>
<feature type="domain" description="FAD dependent oxidoreductase" evidence="2">
    <location>
        <begin position="30"/>
        <end position="381"/>
    </location>
</feature>
<dbReference type="AlphaFoldDB" id="A0A3N9TIW4"/>
<sequence>MKQPHTSSYYAASANQSFDFPELTGEHKADVCVIGSGITGTVTALELAKKGYKVIVLEAERVGWGASGRSGGQAIFGWASEQGTLEKLVGESDAKSLWQLSVEALSTTKSYISEYDIDCDWRDGMAHLGVKARHDRELKEWYDSLTGKYEYDSLELWDQNEVRQHIDSGRYTFGMYDRNSGHLHPLNYTLGLVKAARDLGVEFYEGSKVNKITHGAPVKLETENGHVIADYSVLACNAYMSGLDFKLESRVMPVGTYICASEPLGKDVALGLMKDHIAACDINFVLDYFRCSADYRMLFGGRCSYSGIDPRSIEGTMRKRMIDVFPQLSQTKIDYAWGGYVGITMNRAPYFGRVAKNVFYAQGFSGHGIAATGIAGKLMAEAVSGTAERLDVFERIPHYPFPGGRLLRTPALVLAMSYYRIRDLL</sequence>
<evidence type="ECO:0000256" key="1">
    <source>
        <dbReference type="ARBA" id="ARBA00023002"/>
    </source>
</evidence>
<dbReference type="RefSeq" id="WP_124936309.1">
    <property type="nucleotide sequence ID" value="NZ_RJVQ01000002.1"/>
</dbReference>
<dbReference type="GO" id="GO:0005737">
    <property type="term" value="C:cytoplasm"/>
    <property type="evidence" value="ECO:0007669"/>
    <property type="project" value="TreeGrafter"/>
</dbReference>
<name>A0A3N9TIW4_9VIBR</name>
<dbReference type="SUPFAM" id="SSF51905">
    <property type="entry name" value="FAD/NAD(P)-binding domain"/>
    <property type="match status" value="1"/>
</dbReference>
<dbReference type="InterPro" id="IPR006076">
    <property type="entry name" value="FAD-dep_OxRdtase"/>
</dbReference>
<reference evidence="3 4" key="1">
    <citation type="submission" date="2018-11" db="EMBL/GenBank/DDBJ databases">
        <title>Vibrio LJC006 sp. nov., isolated from seawater during the bloom of the enteromorpha.</title>
        <authorList>
            <person name="Liang J."/>
        </authorList>
    </citation>
    <scope>NUCLEOTIDE SEQUENCE [LARGE SCALE GENOMIC DNA]</scope>
    <source>
        <strain evidence="3 4">LJC006</strain>
    </source>
</reference>
<dbReference type="Pfam" id="PF01266">
    <property type="entry name" value="DAO"/>
    <property type="match status" value="1"/>
</dbReference>
<proteinExistence type="predicted"/>
<dbReference type="EMBL" id="RJVQ01000002">
    <property type="protein sequence ID" value="RQW64189.1"/>
    <property type="molecule type" value="Genomic_DNA"/>
</dbReference>
<comment type="caution">
    <text evidence="3">The sequence shown here is derived from an EMBL/GenBank/DDBJ whole genome shotgun (WGS) entry which is preliminary data.</text>
</comment>
<evidence type="ECO:0000313" key="4">
    <source>
        <dbReference type="Proteomes" id="UP000281112"/>
    </source>
</evidence>
<dbReference type="InterPro" id="IPR036188">
    <property type="entry name" value="FAD/NAD-bd_sf"/>
</dbReference>
<keyword evidence="4" id="KW-1185">Reference proteome</keyword>